<feature type="compositionally biased region" description="Low complexity" evidence="1">
    <location>
        <begin position="187"/>
        <end position="213"/>
    </location>
</feature>
<organism evidence="2">
    <name type="scientific">Siphoviridae sp. ctL4w2</name>
    <dbReference type="NCBI Taxonomy" id="2827844"/>
    <lineage>
        <taxon>Viruses</taxon>
        <taxon>Duplodnaviria</taxon>
        <taxon>Heunggongvirae</taxon>
        <taxon>Uroviricota</taxon>
        <taxon>Caudoviricetes</taxon>
    </lineage>
</organism>
<proteinExistence type="predicted"/>
<evidence type="ECO:0000256" key="1">
    <source>
        <dbReference type="SAM" id="MobiDB-lite"/>
    </source>
</evidence>
<sequence>MKNKIVTAIFKDSTHTKVSDVWQYDYGQILRIQGLNLPTAVEVDFAVAGSSESIARIGTTKDGVTDVVIPDSLIETGNNLVAYIYLRDAESGNTEYQIDMLVTKRAKPEAYDRPEDKELFGQAIEAVNTAADRAEKARQTAQEAAQKAGLDAEQTAQDRVEVAKMVETVTDISEQVKKVEELSNKAQESATQAGTSATAAEKAKAQAETAAGKTAEDRTAVNQAKIDVDEVQKAVRADRAAVEEAKQSVEQLSNAIPESAQVGVQAVNQAKQTAVDEIARTGISHKTAVEGAGTQAVESVDNAKTTATEAVEIAKTEAVQAVQAEGTKQTGNVSAEGAKQIKEVQDKGAEVLQSIPENFATQMETKLNKQQGIENKGKVLVIGEDGNVVPEEVASGGGDGIAIINTMSGESPLAIPDSAERVNKRLELGGKTEQVQTSGKNLFDTKTYRDMNGCEIINNNQISFIQNLAKITYEIKLDSGDYRISFKRKKYSSITIRNGETVLHTNGGENDYGYNIKLSEPAVISVEFTSGQNPNAEQRYVYDIQLETGTTATPYEPYTGGKPSPSPEYPQEIKNVGKWNEETRKYEVDVKITGKNLFDKRLLEGGEVVEFNGVECYKYIDNPYNFKYKGKFENGQQYAFTLRILRSASKESNISDMVIVYTDGSMKQMRFRHGELKTFVSDNGKTIDYFSGAHNFSIDCYLDLSVTRLSVGGQDAGYDPYKEQTITLTSDRPITKWDRLVEQGGQIGWLYGTRDVIFTGDESWMMRTETDMSVWFVRYNCLPGIKTHNVAQNIGAYSNYALWERELANNRDGKFCTHGNPSNNFLLFGMSKDYTVETFKTWLREKNKSGKPMCLTYPTESTEFVPIQQSEQNAIRALKTYYPTTVITADGGELDPDIKVTYTADTKNYIDNKVSAKVASIIRQYRLNTANLLSLMPMETQAAMIENDTNNILENAEEMKHE</sequence>
<accession>A0A8S5SYT2</accession>
<reference evidence="2" key="1">
    <citation type="journal article" date="2021" name="Proc. Natl. Acad. Sci. U.S.A.">
        <title>A Catalog of Tens of Thousands of Viruses from Human Metagenomes Reveals Hidden Associations with Chronic Diseases.</title>
        <authorList>
            <person name="Tisza M.J."/>
            <person name="Buck C.B."/>
        </authorList>
    </citation>
    <scope>NUCLEOTIDE SEQUENCE</scope>
    <source>
        <strain evidence="2">CtL4w2</strain>
    </source>
</reference>
<feature type="region of interest" description="Disordered" evidence="1">
    <location>
        <begin position="187"/>
        <end position="216"/>
    </location>
</feature>
<evidence type="ECO:0000313" key="2">
    <source>
        <dbReference type="EMBL" id="DAF56169.1"/>
    </source>
</evidence>
<name>A0A8S5SYT2_9CAUD</name>
<dbReference type="EMBL" id="BK032709">
    <property type="protein sequence ID" value="DAF56169.1"/>
    <property type="molecule type" value="Genomic_DNA"/>
</dbReference>
<protein>
    <submittedName>
        <fullName evidence="2">Uncharacterized protein</fullName>
    </submittedName>
</protein>